<feature type="region of interest" description="Disordered" evidence="1">
    <location>
        <begin position="153"/>
        <end position="173"/>
    </location>
</feature>
<dbReference type="Pfam" id="PF10539">
    <property type="entry name" value="Dev_Cell_Death"/>
    <property type="match status" value="1"/>
</dbReference>
<evidence type="ECO:0000313" key="3">
    <source>
        <dbReference type="EMBL" id="CAL0312172.1"/>
    </source>
</evidence>
<evidence type="ECO:0000259" key="2">
    <source>
        <dbReference type="PROSITE" id="PS51222"/>
    </source>
</evidence>
<dbReference type="EMBL" id="CAXHTB010000009">
    <property type="protein sequence ID" value="CAL0312172.1"/>
    <property type="molecule type" value="Genomic_DNA"/>
</dbReference>
<dbReference type="PANTHER" id="PTHR46444:SF9">
    <property type="entry name" value="DCD (DEVELOPMENT AND CELL DEATH) DOMAIN PROTEIN"/>
    <property type="match status" value="1"/>
</dbReference>
<sequence>MVFYNKYNDADGRDPDFGAIFMSNSVTKRECFKMRLFGLPSSDIQFVEQVKAGMILFLFEYEKKHLHGVFKATCDGAINIVPDAFHSSGKQFPAQVKFTEIWHCKPLPESLFRDAIRENYFSPNKFNFGLSEKQVYKLLYLFSKRMLEHEVPRPTISARNSRSPSDKIRVDNDDNLSVSDRLMSEDLRKNGQRMLFSVYSPGSYHSNVNPSVYYSEPFHEPDCLVQNQIRPNPPTIHPIEARISKNTCATRGDVISKSTFPHDPDAPGLKFSQPSSTKITNCSWPSEESVCPSNTCGCNSLGNDVSLMQMELKDMNRGSHVGYGFPNRDQHGSHRDHMPFNATRNSDHFASESVNSLPSLKSPPAHIPLDSSGRVDEPPPSVFHNYKACTPWNSDQLAAESVLYNANNCFPSLKSSTSPGHPLGISGRVHEPFSSLFHNYRSFASRNSDQMAAEYIPYVTGGKIHSLKSSLTPVYPPVSSDNQREPFCSMFNDYKSCVGNDAHPIALPENQGFEMTSQNNETFTPSIPLENVSHSQVQYDHPLIHGYDCECYGNPKNNKSGHPKQKGSVFSRLSLVQDVRKQINDNAKIEEYYLDTAVDEMMQIAHQCHSQWLAKRNPKPLVKRNNAEILKDRTKIIKSRMKNDCFENTLTNISMESTHASESNTNGTAEETPFVDFKRRSNVRKLGDGNEIRSTNKSEKSENLVLVPQKRRKLIRPNFSKSATSDDKGIDLGASQNLEVSHESLNLTDVGESCCSLVHIKNNIKTDIEVQNISHKKHSEDESTSPATGYVCSEGGGKARDGVVSASNHESECPEKINNQCTFSSVSCKDKTNHIKNIETLLSVCQETYIDNVNGGRGVNTEEAVKR</sequence>
<dbReference type="PROSITE" id="PS51222">
    <property type="entry name" value="DCD"/>
    <property type="match status" value="1"/>
</dbReference>
<protein>
    <recommendedName>
        <fullName evidence="2">DCD domain-containing protein</fullName>
    </recommendedName>
</protein>
<feature type="region of interest" description="Disordered" evidence="1">
    <location>
        <begin position="348"/>
        <end position="374"/>
    </location>
</feature>
<organism evidence="3 4">
    <name type="scientific">Lupinus luteus</name>
    <name type="common">European yellow lupine</name>
    <dbReference type="NCBI Taxonomy" id="3873"/>
    <lineage>
        <taxon>Eukaryota</taxon>
        <taxon>Viridiplantae</taxon>
        <taxon>Streptophyta</taxon>
        <taxon>Embryophyta</taxon>
        <taxon>Tracheophyta</taxon>
        <taxon>Spermatophyta</taxon>
        <taxon>Magnoliopsida</taxon>
        <taxon>eudicotyledons</taxon>
        <taxon>Gunneridae</taxon>
        <taxon>Pentapetalae</taxon>
        <taxon>rosids</taxon>
        <taxon>fabids</taxon>
        <taxon>Fabales</taxon>
        <taxon>Fabaceae</taxon>
        <taxon>Papilionoideae</taxon>
        <taxon>50 kb inversion clade</taxon>
        <taxon>genistoids sensu lato</taxon>
        <taxon>core genistoids</taxon>
        <taxon>Genisteae</taxon>
        <taxon>Lupinus</taxon>
    </lineage>
</organism>
<dbReference type="PANTHER" id="PTHR46444">
    <property type="entry name" value="DCD (DEVELOPMENT AND CELL DEATH) DOMAIN PROTEIN-RELATED"/>
    <property type="match status" value="1"/>
</dbReference>
<proteinExistence type="predicted"/>
<dbReference type="SMART" id="SM00767">
    <property type="entry name" value="DCD"/>
    <property type="match status" value="1"/>
</dbReference>
<dbReference type="Proteomes" id="UP001497480">
    <property type="component" value="Unassembled WGS sequence"/>
</dbReference>
<evidence type="ECO:0000256" key="1">
    <source>
        <dbReference type="SAM" id="MobiDB-lite"/>
    </source>
</evidence>
<name>A0AAV1WSS4_LUPLU</name>
<evidence type="ECO:0000313" key="4">
    <source>
        <dbReference type="Proteomes" id="UP001497480"/>
    </source>
</evidence>
<comment type="caution">
    <text evidence="3">The sequence shown here is derived from an EMBL/GenBank/DDBJ whole genome shotgun (WGS) entry which is preliminary data.</text>
</comment>
<feature type="domain" description="DCD" evidence="2">
    <location>
        <begin position="14"/>
        <end position="144"/>
    </location>
</feature>
<dbReference type="AlphaFoldDB" id="A0AAV1WSS4"/>
<dbReference type="InterPro" id="IPR013989">
    <property type="entry name" value="Dev_and_cell_death_domain"/>
</dbReference>
<accession>A0AAV1WSS4</accession>
<keyword evidence="4" id="KW-1185">Reference proteome</keyword>
<gene>
    <name evidence="3" type="ORF">LLUT_LOCUS13232</name>
</gene>
<reference evidence="3 4" key="1">
    <citation type="submission" date="2024-03" db="EMBL/GenBank/DDBJ databases">
        <authorList>
            <person name="Martinez-Hernandez J."/>
        </authorList>
    </citation>
    <scope>NUCLEOTIDE SEQUENCE [LARGE SCALE GENOMIC DNA]</scope>
</reference>